<dbReference type="Gene3D" id="1.10.3680.10">
    <property type="entry name" value="TerB-like"/>
    <property type="match status" value="1"/>
</dbReference>
<evidence type="ECO:0000313" key="3">
    <source>
        <dbReference type="Proteomes" id="UP000322084"/>
    </source>
</evidence>
<sequence>MSIWESVTSAAFGLLRRITGSEPDDMATRKITFTIGVIALSAKMAKADGQVTQDEVEAFQAIFKVPAHELKNVARVYDMAKRDTAGFEVYARQVAALFTDRAIVLEELIDALFYIAKADGSVHPAELDFLKKVATIFGFSDAKFDCLAARHIGPDRSSPYVVLGIDPSISDDDLKATYRRLIKENHPDHLMALGLPREFIQVATDRLAAITVAYERVRAQRNQ</sequence>
<accession>A0A5A7MMU1</accession>
<dbReference type="Pfam" id="PF05099">
    <property type="entry name" value="TerB"/>
    <property type="match status" value="1"/>
</dbReference>
<name>A0A5A7MMU1_9PROT</name>
<dbReference type="Gene3D" id="1.10.287.110">
    <property type="entry name" value="DnaJ domain"/>
    <property type="match status" value="1"/>
</dbReference>
<organism evidence="2 3">
    <name type="scientific">Iodidimonas gelatinilytica</name>
    <dbReference type="NCBI Taxonomy" id="1236966"/>
    <lineage>
        <taxon>Bacteria</taxon>
        <taxon>Pseudomonadati</taxon>
        <taxon>Pseudomonadota</taxon>
        <taxon>Alphaproteobacteria</taxon>
        <taxon>Iodidimonadales</taxon>
        <taxon>Iodidimonadaceae</taxon>
        <taxon>Iodidimonas</taxon>
    </lineage>
</organism>
<dbReference type="InterPro" id="IPR036869">
    <property type="entry name" value="J_dom_sf"/>
</dbReference>
<evidence type="ECO:0000259" key="1">
    <source>
        <dbReference type="PROSITE" id="PS50076"/>
    </source>
</evidence>
<feature type="domain" description="J" evidence="1">
    <location>
        <begin position="158"/>
        <end position="223"/>
    </location>
</feature>
<dbReference type="EMBL" id="BKCL01000002">
    <property type="protein sequence ID" value="GEQ97301.1"/>
    <property type="molecule type" value="Genomic_DNA"/>
</dbReference>
<dbReference type="Proteomes" id="UP000322084">
    <property type="component" value="Unassembled WGS sequence"/>
</dbReference>
<dbReference type="CDD" id="cd07316">
    <property type="entry name" value="terB_like_DjlA"/>
    <property type="match status" value="1"/>
</dbReference>
<dbReference type="SUPFAM" id="SSF158682">
    <property type="entry name" value="TerB-like"/>
    <property type="match status" value="1"/>
</dbReference>
<dbReference type="PROSITE" id="PS50076">
    <property type="entry name" value="DNAJ_2"/>
    <property type="match status" value="1"/>
</dbReference>
<comment type="caution">
    <text evidence="2">The sequence shown here is derived from an EMBL/GenBank/DDBJ whole genome shotgun (WGS) entry which is preliminary data.</text>
</comment>
<gene>
    <name evidence="2" type="ORF">JCM17844_09380</name>
</gene>
<dbReference type="InterPro" id="IPR029024">
    <property type="entry name" value="TerB-like"/>
</dbReference>
<dbReference type="AlphaFoldDB" id="A0A5A7MMU1"/>
<proteinExistence type="predicted"/>
<evidence type="ECO:0000313" key="2">
    <source>
        <dbReference type="EMBL" id="GEQ97301.1"/>
    </source>
</evidence>
<dbReference type="SUPFAM" id="SSF46565">
    <property type="entry name" value="Chaperone J-domain"/>
    <property type="match status" value="1"/>
</dbReference>
<protein>
    <submittedName>
        <fullName evidence="2">Molecular chaperone DjlA</fullName>
    </submittedName>
</protein>
<reference evidence="2 3" key="1">
    <citation type="submission" date="2019-09" db="EMBL/GenBank/DDBJ databases">
        <title>NBRP : Genome information of microbial organism related human and environment.</title>
        <authorList>
            <person name="Hattori M."/>
            <person name="Oshima K."/>
            <person name="Inaba H."/>
            <person name="Suda W."/>
            <person name="Sakamoto M."/>
            <person name="Iino T."/>
            <person name="Kitahara M."/>
            <person name="Oshida Y."/>
            <person name="Iida T."/>
            <person name="Kudo T."/>
            <person name="Itoh T."/>
            <person name="Ohkuma M."/>
        </authorList>
    </citation>
    <scope>NUCLEOTIDE SEQUENCE [LARGE SCALE GENOMIC DNA]</scope>
    <source>
        <strain evidence="2 3">Hi-2</strain>
    </source>
</reference>
<dbReference type="RefSeq" id="WP_149999813.1">
    <property type="nucleotide sequence ID" value="NZ_BKCL01000002.1"/>
</dbReference>
<dbReference type="InterPro" id="IPR001623">
    <property type="entry name" value="DnaJ_domain"/>
</dbReference>
<dbReference type="InterPro" id="IPR007791">
    <property type="entry name" value="DjlA_N"/>
</dbReference>
<dbReference type="PRINTS" id="PR00625">
    <property type="entry name" value="JDOMAIN"/>
</dbReference>
<dbReference type="SMART" id="SM00271">
    <property type="entry name" value="DnaJ"/>
    <property type="match status" value="1"/>
</dbReference>
<dbReference type="Pfam" id="PF00226">
    <property type="entry name" value="DnaJ"/>
    <property type="match status" value="1"/>
</dbReference>
<dbReference type="CDD" id="cd06257">
    <property type="entry name" value="DnaJ"/>
    <property type="match status" value="1"/>
</dbReference>